<sequence length="209" mass="23695">MTLSAESAVAIRNRETALRNWLGNRTSYHPSELPADIIPPTNEERSALEVFEFLRDKPARYFLYINREKGVATTWTGEVLGRVTFGREYRDNFGGKRIAVRIAAISGDEYHGTYFVSSGDYARVQKVKRAESFQMSVEYTDTFGGEANYCWVKRETLTLPVGATDRQIMRAAKLAMGLNAVRGRLESHGDGFAFYPYRSATVMFVQTIY</sequence>
<dbReference type="Proteomes" id="UP000052023">
    <property type="component" value="Unassembled WGS sequence"/>
</dbReference>
<gene>
    <name evidence="1" type="ORF">CQ13_06470</name>
</gene>
<evidence type="ECO:0000313" key="2">
    <source>
        <dbReference type="Proteomes" id="UP000052023"/>
    </source>
</evidence>
<dbReference type="RefSeq" id="WP_057845591.1">
    <property type="nucleotide sequence ID" value="NZ_LLYA01000170.1"/>
</dbReference>
<keyword evidence="2" id="KW-1185">Reference proteome</keyword>
<reference evidence="1 2" key="1">
    <citation type="submission" date="2014-03" db="EMBL/GenBank/DDBJ databases">
        <title>Bradyrhizobium valentinum sp. nov., isolated from effective nodules of Lupinus mariae-josephae, a lupine endemic of basic-lime soils in Eastern Spain.</title>
        <authorList>
            <person name="Duran D."/>
            <person name="Rey L."/>
            <person name="Navarro A."/>
            <person name="Busquets A."/>
            <person name="Imperial J."/>
            <person name="Ruiz-Argueso T."/>
        </authorList>
    </citation>
    <scope>NUCLEOTIDE SEQUENCE [LARGE SCALE GENOMIC DNA]</scope>
    <source>
        <strain evidence="1 2">Ro19</strain>
    </source>
</reference>
<proteinExistence type="predicted"/>
<dbReference type="AlphaFoldDB" id="A0A0R3MNU5"/>
<protein>
    <submittedName>
        <fullName evidence="1">Uncharacterized protein</fullName>
    </submittedName>
</protein>
<accession>A0A0R3MNU5</accession>
<comment type="caution">
    <text evidence="1">The sequence shown here is derived from an EMBL/GenBank/DDBJ whole genome shotgun (WGS) entry which is preliminary data.</text>
</comment>
<name>A0A0R3MNU5_9BRAD</name>
<organism evidence="1 2">
    <name type="scientific">Bradyrhizobium retamae</name>
    <dbReference type="NCBI Taxonomy" id="1300035"/>
    <lineage>
        <taxon>Bacteria</taxon>
        <taxon>Pseudomonadati</taxon>
        <taxon>Pseudomonadota</taxon>
        <taxon>Alphaproteobacteria</taxon>
        <taxon>Hyphomicrobiales</taxon>
        <taxon>Nitrobacteraceae</taxon>
        <taxon>Bradyrhizobium</taxon>
    </lineage>
</organism>
<evidence type="ECO:0000313" key="1">
    <source>
        <dbReference type="EMBL" id="KRR21691.1"/>
    </source>
</evidence>
<dbReference type="EMBL" id="LLYA01000170">
    <property type="protein sequence ID" value="KRR21691.1"/>
    <property type="molecule type" value="Genomic_DNA"/>
</dbReference>